<evidence type="ECO:0000259" key="4">
    <source>
        <dbReference type="PROSITE" id="PS51898"/>
    </source>
</evidence>
<evidence type="ECO:0000256" key="2">
    <source>
        <dbReference type="ARBA" id="ARBA00023172"/>
    </source>
</evidence>
<keyword evidence="2" id="KW-0233">DNA recombination</keyword>
<keyword evidence="7" id="KW-1185">Reference proteome</keyword>
<dbReference type="Proteomes" id="UP000027822">
    <property type="component" value="Unassembled WGS sequence"/>
</dbReference>
<evidence type="ECO:0000256" key="3">
    <source>
        <dbReference type="PROSITE-ProRule" id="PRU01248"/>
    </source>
</evidence>
<dbReference type="InterPro" id="IPR011010">
    <property type="entry name" value="DNA_brk_join_enz"/>
</dbReference>
<dbReference type="InterPro" id="IPR050090">
    <property type="entry name" value="Tyrosine_recombinase_XerCD"/>
</dbReference>
<name>A0A073KBR3_9BACI</name>
<sequence length="386" mass="46603">MESNIIPKHSSNSLRTNLQYKEKFANAIALWNEDFLTQAEYRKEANERNDTYSYDDFSDEEILYYYLNRQTHFDKEKRIKDASRILYSRDLTQFYFFIREHHSFLQSDVEDYIEGQVWGNLRKRHIRNYQRWLSEEAISDQSKETYKPATISRKLRIIRSFLKWLYEIQYIKEPLYIEFLSTTISKKHKPKRELSYEEVTELLNFYKNNPINYALLSILATTGLRVAEVANAQWADLEYDTIRDRYYLYVNTKGDSERIVPINKEVYRRIVDFRTRRRLPVQLGVENGGTIFQTKHHTVYKENYLSQYITKIIKDTNLPFTKDMKITPHFFRHFYVQYLYDYKKLPPHVIAAAVGHKDDRTTKENYLKQRLLKDHDAGNLIDENEF</sequence>
<dbReference type="InterPro" id="IPR002104">
    <property type="entry name" value="Integrase_catalytic"/>
</dbReference>
<protein>
    <submittedName>
        <fullName evidence="6">Integrase</fullName>
    </submittedName>
</protein>
<gene>
    <name evidence="6" type="ORF">BAMA_21135</name>
</gene>
<dbReference type="Gene3D" id="1.10.150.130">
    <property type="match status" value="1"/>
</dbReference>
<dbReference type="InterPro" id="IPR013762">
    <property type="entry name" value="Integrase-like_cat_sf"/>
</dbReference>
<organism evidence="6 7">
    <name type="scientific">Bacillus manliponensis</name>
    <dbReference type="NCBI Taxonomy" id="574376"/>
    <lineage>
        <taxon>Bacteria</taxon>
        <taxon>Bacillati</taxon>
        <taxon>Bacillota</taxon>
        <taxon>Bacilli</taxon>
        <taxon>Bacillales</taxon>
        <taxon>Bacillaceae</taxon>
        <taxon>Bacillus</taxon>
        <taxon>Bacillus cereus group</taxon>
    </lineage>
</organism>
<dbReference type="AlphaFoldDB" id="A0A073KBR3"/>
<comment type="caution">
    <text evidence="6">The sequence shown here is derived from an EMBL/GenBank/DDBJ whole genome shotgun (WGS) entry which is preliminary data.</text>
</comment>
<dbReference type="GO" id="GO:0015074">
    <property type="term" value="P:DNA integration"/>
    <property type="evidence" value="ECO:0007669"/>
    <property type="project" value="InterPro"/>
</dbReference>
<dbReference type="SUPFAM" id="SSF56349">
    <property type="entry name" value="DNA breaking-rejoining enzymes"/>
    <property type="match status" value="1"/>
</dbReference>
<dbReference type="InterPro" id="IPR044068">
    <property type="entry name" value="CB"/>
</dbReference>
<evidence type="ECO:0000313" key="6">
    <source>
        <dbReference type="EMBL" id="KEK19748.1"/>
    </source>
</evidence>
<keyword evidence="1 3" id="KW-0238">DNA-binding</keyword>
<accession>A0A073KBR3</accession>
<dbReference type="EMBL" id="JOTN01000006">
    <property type="protein sequence ID" value="KEK19748.1"/>
    <property type="molecule type" value="Genomic_DNA"/>
</dbReference>
<dbReference type="PROSITE" id="PS51900">
    <property type="entry name" value="CB"/>
    <property type="match status" value="1"/>
</dbReference>
<dbReference type="CDD" id="cd00397">
    <property type="entry name" value="DNA_BRE_C"/>
    <property type="match status" value="1"/>
</dbReference>
<feature type="domain" description="Tyr recombinase" evidence="4">
    <location>
        <begin position="189"/>
        <end position="381"/>
    </location>
</feature>
<reference evidence="6" key="1">
    <citation type="submission" date="2014-06" db="EMBL/GenBank/DDBJ databases">
        <title>Draft genome sequence of Bacillus manliponensis JCM 15802 (MCCC 1A00708).</title>
        <authorList>
            <person name="Lai Q."/>
            <person name="Liu Y."/>
            <person name="Shao Z."/>
        </authorList>
    </citation>
    <scope>NUCLEOTIDE SEQUENCE [LARGE SCALE GENOMIC DNA]</scope>
    <source>
        <strain evidence="6">JCM 15802</strain>
    </source>
</reference>
<dbReference type="GO" id="GO:0006310">
    <property type="term" value="P:DNA recombination"/>
    <property type="evidence" value="ECO:0007669"/>
    <property type="project" value="UniProtKB-KW"/>
</dbReference>
<evidence type="ECO:0000256" key="1">
    <source>
        <dbReference type="ARBA" id="ARBA00023125"/>
    </source>
</evidence>
<dbReference type="InterPro" id="IPR010998">
    <property type="entry name" value="Integrase_recombinase_N"/>
</dbReference>
<proteinExistence type="predicted"/>
<dbReference type="STRING" id="574376.BAMA_21135"/>
<dbReference type="Gene3D" id="1.10.443.10">
    <property type="entry name" value="Intergrase catalytic core"/>
    <property type="match status" value="1"/>
</dbReference>
<evidence type="ECO:0000259" key="5">
    <source>
        <dbReference type="PROSITE" id="PS51900"/>
    </source>
</evidence>
<dbReference type="eggNOG" id="COG4974">
    <property type="taxonomic scope" value="Bacteria"/>
</dbReference>
<dbReference type="Pfam" id="PF00589">
    <property type="entry name" value="Phage_integrase"/>
    <property type="match status" value="1"/>
</dbReference>
<evidence type="ECO:0000313" key="7">
    <source>
        <dbReference type="Proteomes" id="UP000027822"/>
    </source>
</evidence>
<dbReference type="RefSeq" id="WP_034638564.1">
    <property type="nucleotide sequence ID" value="NZ_CBCSJC010000042.1"/>
</dbReference>
<dbReference type="PANTHER" id="PTHR30349">
    <property type="entry name" value="PHAGE INTEGRASE-RELATED"/>
    <property type="match status" value="1"/>
</dbReference>
<dbReference type="OrthoDB" id="2445040at2"/>
<feature type="domain" description="Core-binding (CB)" evidence="5">
    <location>
        <begin position="57"/>
        <end position="166"/>
    </location>
</feature>
<dbReference type="GO" id="GO:0003677">
    <property type="term" value="F:DNA binding"/>
    <property type="evidence" value="ECO:0007669"/>
    <property type="project" value="UniProtKB-UniRule"/>
</dbReference>
<dbReference type="PROSITE" id="PS51898">
    <property type="entry name" value="TYR_RECOMBINASE"/>
    <property type="match status" value="1"/>
</dbReference>
<dbReference type="PANTHER" id="PTHR30349:SF86">
    <property type="entry name" value="INTEGRASE_RECOMBINASE AQ_AA09-RELATED"/>
    <property type="match status" value="1"/>
</dbReference>